<evidence type="ECO:0000313" key="4">
    <source>
        <dbReference type="Proteomes" id="UP000039865"/>
    </source>
</evidence>
<accession>A0A078AJR2</accession>
<evidence type="ECO:0000256" key="1">
    <source>
        <dbReference type="ARBA" id="ARBA00036993"/>
    </source>
</evidence>
<dbReference type="InterPro" id="IPR012674">
    <property type="entry name" value="Calycin"/>
</dbReference>
<reference evidence="3 4" key="1">
    <citation type="submission" date="2014-06" db="EMBL/GenBank/DDBJ databases">
        <authorList>
            <person name="Swart Estienne"/>
        </authorList>
    </citation>
    <scope>NUCLEOTIDE SEQUENCE [LARGE SCALE GENOMIC DNA]</scope>
    <source>
        <strain evidence="3 4">130c</strain>
    </source>
</reference>
<protein>
    <recommendedName>
        <fullName evidence="2">THAP4-like heme-binding domain-containing protein</fullName>
    </recommendedName>
</protein>
<dbReference type="InterPro" id="IPR014878">
    <property type="entry name" value="THAP4-like_heme-bd"/>
</dbReference>
<dbReference type="PANTHER" id="PTHR15854">
    <property type="entry name" value="THAP4 PROTEIN"/>
    <property type="match status" value="1"/>
</dbReference>
<dbReference type="Gene3D" id="2.40.128.20">
    <property type="match status" value="1"/>
</dbReference>
<dbReference type="SUPFAM" id="SSF50814">
    <property type="entry name" value="Lipocalins"/>
    <property type="match status" value="1"/>
</dbReference>
<dbReference type="Pfam" id="PF08768">
    <property type="entry name" value="THAP4_heme-bd"/>
    <property type="match status" value="1"/>
</dbReference>
<evidence type="ECO:0000259" key="2">
    <source>
        <dbReference type="Pfam" id="PF08768"/>
    </source>
</evidence>
<dbReference type="OMA" id="EYHEEMN"/>
<proteinExistence type="predicted"/>
<dbReference type="PANTHER" id="PTHR15854:SF4">
    <property type="entry name" value="PEROXYNITRITE ISOMERASE THAP4"/>
    <property type="match status" value="1"/>
</dbReference>
<dbReference type="InterPro" id="IPR045165">
    <property type="entry name" value="Nitrobindin"/>
</dbReference>
<organism evidence="3 4">
    <name type="scientific">Stylonychia lemnae</name>
    <name type="common">Ciliate</name>
    <dbReference type="NCBI Taxonomy" id="5949"/>
    <lineage>
        <taxon>Eukaryota</taxon>
        <taxon>Sar</taxon>
        <taxon>Alveolata</taxon>
        <taxon>Ciliophora</taxon>
        <taxon>Intramacronucleata</taxon>
        <taxon>Spirotrichea</taxon>
        <taxon>Stichotrichia</taxon>
        <taxon>Sporadotrichida</taxon>
        <taxon>Oxytrichidae</taxon>
        <taxon>Stylonychinae</taxon>
        <taxon>Stylonychia</taxon>
    </lineage>
</organism>
<keyword evidence="4" id="KW-1185">Reference proteome</keyword>
<gene>
    <name evidence="3" type="primary">Contig18196.g19338</name>
    <name evidence="3" type="ORF">STYLEM_10731</name>
</gene>
<dbReference type="AlphaFoldDB" id="A0A078AJR2"/>
<dbReference type="CDD" id="cd07828">
    <property type="entry name" value="lipocalin_heme-bd-THAP4-like"/>
    <property type="match status" value="1"/>
</dbReference>
<dbReference type="OrthoDB" id="58529at2759"/>
<sequence length="159" mass="17898">MDKLVFFLGKWKGKGVVLEKGVQYLEESTYIQLRSSPAIVINAQQFTKHAETGAPLHAENGFIKILPLMDGVARVEASFSHPFSLNEFEFGTFGDNTLTIEASLPEHFQRGKTAKGKQTTGLKREYWLNENGNLCYRIHLAVDGGELIPHLECEMEKQE</sequence>
<dbReference type="EMBL" id="CCKQ01010202">
    <property type="protein sequence ID" value="CDW81707.1"/>
    <property type="molecule type" value="Genomic_DNA"/>
</dbReference>
<dbReference type="Proteomes" id="UP000039865">
    <property type="component" value="Unassembled WGS sequence"/>
</dbReference>
<evidence type="ECO:0000313" key="3">
    <source>
        <dbReference type="EMBL" id="CDW81707.1"/>
    </source>
</evidence>
<feature type="domain" description="THAP4-like heme-binding" evidence="2">
    <location>
        <begin position="3"/>
        <end position="157"/>
    </location>
</feature>
<comment type="catalytic activity">
    <reaction evidence="1">
        <text>peroxynitrite = nitrate</text>
        <dbReference type="Rhea" id="RHEA:63116"/>
        <dbReference type="ChEBI" id="CHEBI:17632"/>
        <dbReference type="ChEBI" id="CHEBI:25941"/>
    </reaction>
    <physiologicalReaction direction="left-to-right" evidence="1">
        <dbReference type="Rhea" id="RHEA:63117"/>
    </physiologicalReaction>
</comment>
<dbReference type="InParanoid" id="A0A078AJR2"/>
<name>A0A078AJR2_STYLE</name>